<dbReference type="EMBL" id="JPWH01000001">
    <property type="protein sequence ID" value="RCK54101.1"/>
    <property type="molecule type" value="Genomic_DNA"/>
</dbReference>
<evidence type="ECO:0000313" key="2">
    <source>
        <dbReference type="Proteomes" id="UP000252517"/>
    </source>
</evidence>
<proteinExistence type="predicted"/>
<sequence length="73" mass="8172">MSEILALAPNWRMQDNGQSESVIQSRDVAVLQHGGWVVTGLLALIWSKAVYGKESGEFSFVFKWQSVVFTGKR</sequence>
<reference evidence="1 2" key="1">
    <citation type="submission" date="2014-07" db="EMBL/GenBank/DDBJ databases">
        <title>Draft genome sequence of Thalassospira profundimaris S25-3-2.</title>
        <authorList>
            <person name="Lai Q."/>
            <person name="Shao Z."/>
        </authorList>
    </citation>
    <scope>NUCLEOTIDE SEQUENCE [LARGE SCALE GENOMIC DNA]</scope>
    <source>
        <strain evidence="1 2">S25-3-2</strain>
    </source>
</reference>
<organism evidence="1 2">
    <name type="scientific">Thalassospira profundimaris</name>
    <dbReference type="NCBI Taxonomy" id="502049"/>
    <lineage>
        <taxon>Bacteria</taxon>
        <taxon>Pseudomonadati</taxon>
        <taxon>Pseudomonadota</taxon>
        <taxon>Alphaproteobacteria</taxon>
        <taxon>Rhodospirillales</taxon>
        <taxon>Thalassospiraceae</taxon>
        <taxon>Thalassospira</taxon>
    </lineage>
</organism>
<dbReference type="AlphaFoldDB" id="A0A367XMQ8"/>
<comment type="caution">
    <text evidence="1">The sequence shown here is derived from an EMBL/GenBank/DDBJ whole genome shotgun (WGS) entry which is preliminary data.</text>
</comment>
<dbReference type="Proteomes" id="UP000252517">
    <property type="component" value="Unassembled WGS sequence"/>
</dbReference>
<name>A0A367XMQ8_9PROT</name>
<accession>A0A367XMQ8</accession>
<gene>
    <name evidence="1" type="ORF">TH25_01830</name>
</gene>
<evidence type="ECO:0000313" key="1">
    <source>
        <dbReference type="EMBL" id="RCK54101.1"/>
    </source>
</evidence>
<protein>
    <submittedName>
        <fullName evidence="1">Uncharacterized protein</fullName>
    </submittedName>
</protein>